<dbReference type="SUPFAM" id="SSF55874">
    <property type="entry name" value="ATPase domain of HSP90 chaperone/DNA topoisomerase II/histidine kinase"/>
    <property type="match status" value="1"/>
</dbReference>
<dbReference type="STRING" id="889378.Spiaf_0239"/>
<gene>
    <name evidence="23" type="ordered locus">Spiaf_0239</name>
</gene>
<evidence type="ECO:0000256" key="10">
    <source>
        <dbReference type="ARBA" id="ARBA00022840"/>
    </source>
</evidence>
<dbReference type="SMART" id="SM00086">
    <property type="entry name" value="PAC"/>
    <property type="match status" value="2"/>
</dbReference>
<dbReference type="InterPro" id="IPR008207">
    <property type="entry name" value="Sig_transdc_His_kin_Hpt_dom"/>
</dbReference>
<dbReference type="SMART" id="SM00388">
    <property type="entry name" value="HisKA"/>
    <property type="match status" value="1"/>
</dbReference>
<evidence type="ECO:0000313" key="23">
    <source>
        <dbReference type="EMBL" id="AFG36347.1"/>
    </source>
</evidence>
<keyword evidence="6" id="KW-0808">Transferase</keyword>
<dbReference type="SMART" id="SM00091">
    <property type="entry name" value="PAS"/>
    <property type="match status" value="3"/>
</dbReference>
<dbReference type="InterPro" id="IPR003018">
    <property type="entry name" value="GAF"/>
</dbReference>
<evidence type="ECO:0000256" key="15">
    <source>
        <dbReference type="ARBA" id="ARBA00068150"/>
    </source>
</evidence>
<evidence type="ECO:0000259" key="22">
    <source>
        <dbReference type="PROSITE" id="PS50894"/>
    </source>
</evidence>
<comment type="subunit">
    <text evidence="14">At low DSF concentrations, interacts with RpfF.</text>
</comment>
<feature type="domain" description="Response regulatory" evidence="19">
    <location>
        <begin position="836"/>
        <end position="957"/>
    </location>
</feature>
<dbReference type="InterPro" id="IPR003594">
    <property type="entry name" value="HATPase_dom"/>
</dbReference>
<comment type="subcellular location">
    <subcellularLocation>
        <location evidence="2">Cell membrane</location>
        <topology evidence="2">Multi-pass membrane protein</topology>
    </subcellularLocation>
</comment>
<dbReference type="EMBL" id="CP003282">
    <property type="protein sequence ID" value="AFG36347.1"/>
    <property type="molecule type" value="Genomic_DNA"/>
</dbReference>
<organism evidence="23 24">
    <name type="scientific">Spirochaeta africana (strain ATCC 700263 / DSM 8902 / Z-7692)</name>
    <dbReference type="NCBI Taxonomy" id="889378"/>
    <lineage>
        <taxon>Bacteria</taxon>
        <taxon>Pseudomonadati</taxon>
        <taxon>Spirochaetota</taxon>
        <taxon>Spirochaetia</taxon>
        <taxon>Spirochaetales</taxon>
        <taxon>Spirochaetaceae</taxon>
        <taxon>Spirochaeta</taxon>
    </lineage>
</organism>
<dbReference type="SMART" id="SM00387">
    <property type="entry name" value="HATPase_c"/>
    <property type="match status" value="1"/>
</dbReference>
<comment type="catalytic activity">
    <reaction evidence="1">
        <text>ATP + protein L-histidine = ADP + protein N-phospho-L-histidine.</text>
        <dbReference type="EC" id="2.7.13.3"/>
    </reaction>
</comment>
<dbReference type="GO" id="GO:0005886">
    <property type="term" value="C:plasma membrane"/>
    <property type="evidence" value="ECO:0007669"/>
    <property type="project" value="UniProtKB-SubCell"/>
</dbReference>
<dbReference type="Pfam" id="PF00512">
    <property type="entry name" value="HisKA"/>
    <property type="match status" value="1"/>
</dbReference>
<evidence type="ECO:0000256" key="11">
    <source>
        <dbReference type="ARBA" id="ARBA00022989"/>
    </source>
</evidence>
<dbReference type="PROSITE" id="PS50113">
    <property type="entry name" value="PAC"/>
    <property type="match status" value="1"/>
</dbReference>
<dbReference type="PANTHER" id="PTHR45339">
    <property type="entry name" value="HYBRID SIGNAL TRANSDUCTION HISTIDINE KINASE J"/>
    <property type="match status" value="1"/>
</dbReference>
<evidence type="ECO:0000256" key="16">
    <source>
        <dbReference type="PROSITE-ProRule" id="PRU00110"/>
    </source>
</evidence>
<dbReference type="Pfam" id="PF08448">
    <property type="entry name" value="PAS_4"/>
    <property type="match status" value="1"/>
</dbReference>
<evidence type="ECO:0000256" key="2">
    <source>
        <dbReference type="ARBA" id="ARBA00004651"/>
    </source>
</evidence>
<dbReference type="PROSITE" id="PS50894">
    <property type="entry name" value="HPT"/>
    <property type="match status" value="1"/>
</dbReference>
<dbReference type="KEGG" id="sfc:Spiaf_0239"/>
<dbReference type="Gene3D" id="3.40.50.2300">
    <property type="match status" value="2"/>
</dbReference>
<dbReference type="CDD" id="cd16922">
    <property type="entry name" value="HATPase_EvgS-ArcB-TorS-like"/>
    <property type="match status" value="1"/>
</dbReference>
<dbReference type="CDD" id="cd00130">
    <property type="entry name" value="PAS"/>
    <property type="match status" value="1"/>
</dbReference>
<evidence type="ECO:0000259" key="18">
    <source>
        <dbReference type="PROSITE" id="PS50109"/>
    </source>
</evidence>
<dbReference type="InterPro" id="IPR001789">
    <property type="entry name" value="Sig_transdc_resp-reg_receiver"/>
</dbReference>
<dbReference type="InterPro" id="IPR036890">
    <property type="entry name" value="HATPase_C_sf"/>
</dbReference>
<dbReference type="Gene3D" id="3.30.565.10">
    <property type="entry name" value="Histidine kinase-like ATPase, C-terminal domain"/>
    <property type="match status" value="1"/>
</dbReference>
<dbReference type="InterPro" id="IPR029016">
    <property type="entry name" value="GAF-like_dom_sf"/>
</dbReference>
<keyword evidence="24" id="KW-1185">Reference proteome</keyword>
<dbReference type="Gene3D" id="3.30.450.40">
    <property type="match status" value="1"/>
</dbReference>
<dbReference type="SUPFAM" id="SSF55781">
    <property type="entry name" value="GAF domain-like"/>
    <property type="match status" value="1"/>
</dbReference>
<feature type="domain" description="Histidine kinase" evidence="18">
    <location>
        <begin position="581"/>
        <end position="809"/>
    </location>
</feature>
<dbReference type="Proteomes" id="UP000007383">
    <property type="component" value="Chromosome"/>
</dbReference>
<evidence type="ECO:0000256" key="9">
    <source>
        <dbReference type="ARBA" id="ARBA00022777"/>
    </source>
</evidence>
<dbReference type="InterPro" id="IPR036641">
    <property type="entry name" value="HPT_dom_sf"/>
</dbReference>
<dbReference type="Pfam" id="PF01627">
    <property type="entry name" value="Hpt"/>
    <property type="match status" value="1"/>
</dbReference>
<keyword evidence="9" id="KW-0418">Kinase</keyword>
<evidence type="ECO:0000259" key="21">
    <source>
        <dbReference type="PROSITE" id="PS50113"/>
    </source>
</evidence>
<dbReference type="FunFam" id="3.30.565.10:FF:000010">
    <property type="entry name" value="Sensor histidine kinase RcsC"/>
    <property type="match status" value="1"/>
</dbReference>
<dbReference type="Pfam" id="PF02518">
    <property type="entry name" value="HATPase_c"/>
    <property type="match status" value="1"/>
</dbReference>
<dbReference type="InterPro" id="IPR011006">
    <property type="entry name" value="CheY-like_superfamily"/>
</dbReference>
<dbReference type="SUPFAM" id="SSF55785">
    <property type="entry name" value="PYP-like sensor domain (PAS domain)"/>
    <property type="match status" value="3"/>
</dbReference>
<accession>H9UFQ4</accession>
<dbReference type="InterPro" id="IPR013656">
    <property type="entry name" value="PAS_4"/>
</dbReference>
<dbReference type="InterPro" id="IPR013655">
    <property type="entry name" value="PAS_fold_3"/>
</dbReference>
<dbReference type="Gene3D" id="1.10.287.130">
    <property type="match status" value="1"/>
</dbReference>
<feature type="modified residue" description="4-aspartylphosphate" evidence="17">
    <location>
        <position position="1031"/>
    </location>
</feature>
<feature type="domain" description="HPt" evidence="22">
    <location>
        <begin position="1123"/>
        <end position="1218"/>
    </location>
</feature>
<dbReference type="PATRIC" id="fig|889378.3.peg.241"/>
<dbReference type="Gene3D" id="3.30.450.20">
    <property type="entry name" value="PAS domain"/>
    <property type="match status" value="3"/>
</dbReference>
<keyword evidence="4" id="KW-1003">Cell membrane</keyword>
<keyword evidence="7" id="KW-0812">Transmembrane</keyword>
<keyword evidence="5 17" id="KW-0597">Phosphoprotein</keyword>
<evidence type="ECO:0000256" key="7">
    <source>
        <dbReference type="ARBA" id="ARBA00022692"/>
    </source>
</evidence>
<dbReference type="PRINTS" id="PR00344">
    <property type="entry name" value="BCTRLSENSOR"/>
</dbReference>
<dbReference type="Pfam" id="PF00072">
    <property type="entry name" value="Response_reg"/>
    <property type="match status" value="2"/>
</dbReference>
<protein>
    <recommendedName>
        <fullName evidence="15">Sensory/regulatory protein RpfC</fullName>
        <ecNumber evidence="3">2.7.13.3</ecNumber>
    </recommendedName>
</protein>
<dbReference type="EC" id="2.7.13.3" evidence="3"/>
<keyword evidence="13" id="KW-0472">Membrane</keyword>
<evidence type="ECO:0000256" key="6">
    <source>
        <dbReference type="ARBA" id="ARBA00022679"/>
    </source>
</evidence>
<dbReference type="SUPFAM" id="SSF47226">
    <property type="entry name" value="Histidine-containing phosphotransfer domain, HPT domain"/>
    <property type="match status" value="1"/>
</dbReference>
<dbReference type="Pfam" id="PF01590">
    <property type="entry name" value="GAF"/>
    <property type="match status" value="1"/>
</dbReference>
<dbReference type="CDD" id="cd17546">
    <property type="entry name" value="REC_hyHK_CKI1_RcsC-like"/>
    <property type="match status" value="1"/>
</dbReference>
<dbReference type="NCBIfam" id="TIGR00229">
    <property type="entry name" value="sensory_box"/>
    <property type="match status" value="2"/>
</dbReference>
<keyword evidence="10" id="KW-0067">ATP-binding</keyword>
<dbReference type="FunFam" id="1.10.287.130:FF:000002">
    <property type="entry name" value="Two-component osmosensing histidine kinase"/>
    <property type="match status" value="1"/>
</dbReference>
<evidence type="ECO:0000259" key="20">
    <source>
        <dbReference type="PROSITE" id="PS50112"/>
    </source>
</evidence>
<evidence type="ECO:0000259" key="19">
    <source>
        <dbReference type="PROSITE" id="PS50110"/>
    </source>
</evidence>
<feature type="domain" description="Response regulatory" evidence="19">
    <location>
        <begin position="979"/>
        <end position="1100"/>
    </location>
</feature>
<dbReference type="Gene3D" id="1.20.120.160">
    <property type="entry name" value="HPT domain"/>
    <property type="match status" value="1"/>
</dbReference>
<feature type="modified residue" description="Phosphohistidine" evidence="16">
    <location>
        <position position="1162"/>
    </location>
</feature>
<dbReference type="GO" id="GO:0000155">
    <property type="term" value="F:phosphorelay sensor kinase activity"/>
    <property type="evidence" value="ECO:0007669"/>
    <property type="project" value="InterPro"/>
</dbReference>
<reference evidence="24" key="1">
    <citation type="journal article" date="2013" name="Stand. Genomic Sci.">
        <title>Complete genome sequence of the halophilic bacterium Spirochaeta africana type strain (Z-7692(T)) from the alkaline Lake Magadi in the East African Rift.</title>
        <authorList>
            <person name="Liolos K."/>
            <person name="Abt B."/>
            <person name="Scheuner C."/>
            <person name="Teshima H."/>
            <person name="Held B."/>
            <person name="Lapidus A."/>
            <person name="Nolan M."/>
            <person name="Lucas S."/>
            <person name="Deshpande S."/>
            <person name="Cheng J.F."/>
            <person name="Tapia R."/>
            <person name="Goodwin L.A."/>
            <person name="Pitluck S."/>
            <person name="Pagani I."/>
            <person name="Ivanova N."/>
            <person name="Mavromatis K."/>
            <person name="Mikhailova N."/>
            <person name="Huntemann M."/>
            <person name="Pati A."/>
            <person name="Chen A."/>
            <person name="Palaniappan K."/>
            <person name="Land M."/>
            <person name="Rohde M."/>
            <person name="Tindall B.J."/>
            <person name="Detter J.C."/>
            <person name="Goker M."/>
            <person name="Bristow J."/>
            <person name="Eisen J.A."/>
            <person name="Markowitz V."/>
            <person name="Hugenholtz P."/>
            <person name="Woyke T."/>
            <person name="Klenk H.P."/>
            <person name="Kyrpides N.C."/>
        </authorList>
    </citation>
    <scope>NUCLEOTIDE SEQUENCE</scope>
    <source>
        <strain evidence="24">ATCC 700263 / DSM 8902 / Z-7692</strain>
    </source>
</reference>
<dbReference type="InterPro" id="IPR000014">
    <property type="entry name" value="PAS"/>
</dbReference>
<evidence type="ECO:0000313" key="24">
    <source>
        <dbReference type="Proteomes" id="UP000007383"/>
    </source>
</evidence>
<dbReference type="Pfam" id="PF08447">
    <property type="entry name" value="PAS_3"/>
    <property type="match status" value="1"/>
</dbReference>
<dbReference type="InterPro" id="IPR000700">
    <property type="entry name" value="PAS-assoc_C"/>
</dbReference>
<dbReference type="eggNOG" id="COG4191">
    <property type="taxonomic scope" value="Bacteria"/>
</dbReference>
<evidence type="ECO:0000256" key="14">
    <source>
        <dbReference type="ARBA" id="ARBA00064003"/>
    </source>
</evidence>
<dbReference type="PROSITE" id="PS50110">
    <property type="entry name" value="RESPONSE_REGULATORY"/>
    <property type="match status" value="2"/>
</dbReference>
<dbReference type="PANTHER" id="PTHR45339:SF1">
    <property type="entry name" value="HYBRID SIGNAL TRANSDUCTION HISTIDINE KINASE J"/>
    <property type="match status" value="1"/>
</dbReference>
<dbReference type="RefSeq" id="WP_014454345.1">
    <property type="nucleotide sequence ID" value="NC_017098.1"/>
</dbReference>
<feature type="domain" description="PAC" evidence="21">
    <location>
        <begin position="336"/>
        <end position="388"/>
    </location>
</feature>
<feature type="modified residue" description="4-aspartylphosphate" evidence="17">
    <location>
        <position position="886"/>
    </location>
</feature>
<dbReference type="eggNOG" id="COG5002">
    <property type="taxonomic scope" value="Bacteria"/>
</dbReference>
<evidence type="ECO:0000256" key="12">
    <source>
        <dbReference type="ARBA" id="ARBA00023012"/>
    </source>
</evidence>
<dbReference type="InterPro" id="IPR036097">
    <property type="entry name" value="HisK_dim/P_sf"/>
</dbReference>
<evidence type="ECO:0000256" key="17">
    <source>
        <dbReference type="PROSITE-ProRule" id="PRU00169"/>
    </source>
</evidence>
<dbReference type="InterPro" id="IPR004358">
    <property type="entry name" value="Sig_transdc_His_kin-like_C"/>
</dbReference>
<evidence type="ECO:0000256" key="1">
    <source>
        <dbReference type="ARBA" id="ARBA00000085"/>
    </source>
</evidence>
<dbReference type="InterPro" id="IPR003661">
    <property type="entry name" value="HisK_dim/P_dom"/>
</dbReference>
<dbReference type="SUPFAM" id="SSF52172">
    <property type="entry name" value="CheY-like"/>
    <property type="match status" value="2"/>
</dbReference>
<evidence type="ECO:0000256" key="8">
    <source>
        <dbReference type="ARBA" id="ARBA00022741"/>
    </source>
</evidence>
<evidence type="ECO:0000256" key="5">
    <source>
        <dbReference type="ARBA" id="ARBA00022553"/>
    </source>
</evidence>
<dbReference type="PROSITE" id="PS50112">
    <property type="entry name" value="PAS"/>
    <property type="match status" value="1"/>
</dbReference>
<dbReference type="CDD" id="cd00156">
    <property type="entry name" value="REC"/>
    <property type="match status" value="1"/>
</dbReference>
<evidence type="ECO:0000256" key="13">
    <source>
        <dbReference type="ARBA" id="ARBA00023136"/>
    </source>
</evidence>
<dbReference type="InterPro" id="IPR005467">
    <property type="entry name" value="His_kinase_dom"/>
</dbReference>
<dbReference type="PROSITE" id="PS50109">
    <property type="entry name" value="HIS_KIN"/>
    <property type="match status" value="1"/>
</dbReference>
<dbReference type="SUPFAM" id="SSF47384">
    <property type="entry name" value="Homodimeric domain of signal transducing histidine kinase"/>
    <property type="match status" value="1"/>
</dbReference>
<dbReference type="CDD" id="cd00088">
    <property type="entry name" value="HPT"/>
    <property type="match status" value="1"/>
</dbReference>
<feature type="domain" description="PAS" evidence="20">
    <location>
        <begin position="258"/>
        <end position="333"/>
    </location>
</feature>
<sequence length="1221" mass="134892">MPTAAEHPALTHAPFGYACIRVLRDANDRIHDGVFRTANPVFEQMVGKGNLIGKPIRSLAPGDWGGGDRAWFDRCSTVLTHEGAESYEFCHAGDSHWFRVQLYSPEAGHVAAVYTDITAAKRAEQNLERLQREYGSVFDSTQDALFLIRIHPDGKFRFVRINRAYQYATGLGQHDVQGRTPRELLGNEAGTQMEDNFQRCLTSEGTISYEEILNLPRGTTHWQTTLTLDRSDNAARYIIGSSRDISLRRAAEQRLEDSENRYRSLVANIPGVIYRCLTDADSTMQFISEGAESLTGYPAEEFLQSSVRAFSSIIHPDDIAMVRQTIQETLHRKASHSVRYRILHRDGGVRWVLDQGRGFFTPDGGVRYIDGYIFDISHQQEIEESLFYVNQFQSLITDVSTEFIGADAASIQKCIAGMLQQTGRFFDADRSYVLFIDGVQQPIRAVHEWSAHGTESGQGSLHQLSTDWPHWWSQLLDSHDMIHIPDTDALPVGYARAALQQRQVTSLLAVPVTGTDGILGFLAFELTGRTRTWQEQDIALMQVLANILSDAQQKVDAEQQLILAKEQAESANQAKSEFLANMSHEIRTPLNGVIGFTELLEGTPLSQLQRQYVHNSKVSAHALLDIISDILDLSKIESGKLELELVRSELLPLLENAIDIIQYQAASKGLELLLNVPRDLPAEVVVDPTRLKQILINLLSNAVKFTEHGEVELVARFLPETCTAAEQGDAAGVLELQVRDTGIGIRPDQQHKLFQAFSQADTSTTRKFGGTGLGLIISSILAEKMGGSIGFESEPGHGTTFTCTVCVPAFRLHSAAAAWSRDAEQLKLAVSSCPPRVLIIDDNPTAAALLKQQLEDLGLPADHCSDGMQAVSLVNSSEGCSLLFIDSRMPGLSGLETLQLLQRTCRQDRLQQTKIVLMYDAAEDEQIHSQAPRPGAGGLLPKPVKPTELRSCMLRLFTSPETTAPPDQPAKTETAPAGTILVVEDVSLNMTLVRAMLHKAAPGLRILEAHNGIQALETIRNSGDISLILMDIQMPEMDGIQAAREIRQLEKERGSYTPIIALTAGAHTDQRARCLAAGMDDFLGKPVSQRMLQEKLAHYLKDSPASETPVFDKELLLEKINYDHALFARLTTGARENFRKRVTLLQDACSQGRLDEVRQQAHAIRGTAGNLCFERLAEEAARLEDAIDAGPPDQAIVAEQLDRILQAWQALQLLLPAAASE</sequence>
<keyword evidence="12" id="KW-0902">Two-component regulatory system</keyword>
<evidence type="ECO:0000256" key="4">
    <source>
        <dbReference type="ARBA" id="ARBA00022475"/>
    </source>
</evidence>
<dbReference type="HOGENOM" id="CLU_268617_0_0_12"/>
<keyword evidence="11" id="KW-1133">Transmembrane helix</keyword>
<name>H9UFQ4_SPIAZ</name>
<dbReference type="InterPro" id="IPR035965">
    <property type="entry name" value="PAS-like_dom_sf"/>
</dbReference>
<dbReference type="OrthoDB" id="9815750at2"/>
<dbReference type="SMART" id="SM00448">
    <property type="entry name" value="REC"/>
    <property type="match status" value="2"/>
</dbReference>
<evidence type="ECO:0000256" key="3">
    <source>
        <dbReference type="ARBA" id="ARBA00012438"/>
    </source>
</evidence>
<dbReference type="CDD" id="cd00082">
    <property type="entry name" value="HisKA"/>
    <property type="match status" value="1"/>
</dbReference>
<dbReference type="AlphaFoldDB" id="H9UFQ4"/>
<dbReference type="GO" id="GO:0005524">
    <property type="term" value="F:ATP binding"/>
    <property type="evidence" value="ECO:0007669"/>
    <property type="project" value="UniProtKB-KW"/>
</dbReference>
<dbReference type="SMART" id="SM00065">
    <property type="entry name" value="GAF"/>
    <property type="match status" value="1"/>
</dbReference>
<dbReference type="InterPro" id="IPR001610">
    <property type="entry name" value="PAC"/>
</dbReference>
<proteinExistence type="predicted"/>
<keyword evidence="8" id="KW-0547">Nucleotide-binding</keyword>